<keyword evidence="2" id="KW-1185">Reference proteome</keyword>
<accession>A0A0A2SPK5</accession>
<name>A0A0A2SPK5_9GAMM</name>
<dbReference type="AlphaFoldDB" id="A0A0A2SPK5"/>
<reference evidence="1 2" key="1">
    <citation type="submission" date="2014-05" db="EMBL/GenBank/DDBJ databases">
        <authorList>
            <person name="Rizzardi K."/>
            <person name="Winiecka-Krusnell J."/>
            <person name="Ramliden M."/>
            <person name="Alm E."/>
            <person name="Andersson S."/>
            <person name="Byfors S."/>
        </authorList>
    </citation>
    <scope>NUCLEOTIDE SEQUENCE [LARGE SCALE GENOMIC DNA]</scope>
    <source>
        <strain evidence="1 2">LEGN</strain>
    </source>
</reference>
<evidence type="ECO:0000313" key="1">
    <source>
        <dbReference type="EMBL" id="KGP63060.1"/>
    </source>
</evidence>
<proteinExistence type="predicted"/>
<dbReference type="Proteomes" id="UP000054422">
    <property type="component" value="Unassembled WGS sequence"/>
</dbReference>
<comment type="caution">
    <text evidence="1">The sequence shown here is derived from an EMBL/GenBank/DDBJ whole genome shotgun (WGS) entry which is preliminary data.</text>
</comment>
<sequence length="89" mass="10412">MTCSVAPNPPRLLDTNASILRTSFHRCTERIYKRKNDSLDLIKSNYGVFDKLPPESKKEVNKIKMEMAKYCQTIIVKLDDKYQLDYILI</sequence>
<protein>
    <submittedName>
        <fullName evidence="1">Uncharacterized protein</fullName>
    </submittedName>
</protein>
<gene>
    <name evidence="1" type="ORF">EP47_09005</name>
</gene>
<evidence type="ECO:0000313" key="2">
    <source>
        <dbReference type="Proteomes" id="UP000054422"/>
    </source>
</evidence>
<organism evidence="1 2">
    <name type="scientific">Legionella norrlandica</name>
    <dbReference type="NCBI Taxonomy" id="1498499"/>
    <lineage>
        <taxon>Bacteria</taxon>
        <taxon>Pseudomonadati</taxon>
        <taxon>Pseudomonadota</taxon>
        <taxon>Gammaproteobacteria</taxon>
        <taxon>Legionellales</taxon>
        <taxon>Legionellaceae</taxon>
        <taxon>Legionella</taxon>
    </lineage>
</organism>
<dbReference type="EMBL" id="JNCF01000027">
    <property type="protein sequence ID" value="KGP63060.1"/>
    <property type="molecule type" value="Genomic_DNA"/>
</dbReference>